<dbReference type="AlphaFoldDB" id="A0A4C1X7D8"/>
<evidence type="ECO:0000256" key="1">
    <source>
        <dbReference type="SAM" id="MobiDB-lite"/>
    </source>
</evidence>
<dbReference type="OrthoDB" id="8300628at2759"/>
<feature type="region of interest" description="Disordered" evidence="1">
    <location>
        <begin position="487"/>
        <end position="512"/>
    </location>
</feature>
<dbReference type="Proteomes" id="UP000299102">
    <property type="component" value="Unassembled WGS sequence"/>
</dbReference>
<proteinExistence type="predicted"/>
<comment type="caution">
    <text evidence="2">The sequence shown here is derived from an EMBL/GenBank/DDBJ whole genome shotgun (WGS) entry which is preliminary data.</text>
</comment>
<dbReference type="EMBL" id="BGZK01000728">
    <property type="protein sequence ID" value="GBP58155.1"/>
    <property type="molecule type" value="Genomic_DNA"/>
</dbReference>
<name>A0A4C1X7D8_EUMVA</name>
<dbReference type="STRING" id="151549.A0A4C1X7D8"/>
<keyword evidence="3" id="KW-1185">Reference proteome</keyword>
<feature type="region of interest" description="Disordered" evidence="1">
    <location>
        <begin position="579"/>
        <end position="617"/>
    </location>
</feature>
<organism evidence="2 3">
    <name type="scientific">Eumeta variegata</name>
    <name type="common">Bagworm moth</name>
    <name type="synonym">Eumeta japonica</name>
    <dbReference type="NCBI Taxonomy" id="151549"/>
    <lineage>
        <taxon>Eukaryota</taxon>
        <taxon>Metazoa</taxon>
        <taxon>Ecdysozoa</taxon>
        <taxon>Arthropoda</taxon>
        <taxon>Hexapoda</taxon>
        <taxon>Insecta</taxon>
        <taxon>Pterygota</taxon>
        <taxon>Neoptera</taxon>
        <taxon>Endopterygota</taxon>
        <taxon>Lepidoptera</taxon>
        <taxon>Glossata</taxon>
        <taxon>Ditrysia</taxon>
        <taxon>Tineoidea</taxon>
        <taxon>Psychidae</taxon>
        <taxon>Oiketicinae</taxon>
        <taxon>Eumeta</taxon>
    </lineage>
</organism>
<evidence type="ECO:0000313" key="2">
    <source>
        <dbReference type="EMBL" id="GBP58155.1"/>
    </source>
</evidence>
<accession>A0A4C1X7D8</accession>
<evidence type="ECO:0000313" key="3">
    <source>
        <dbReference type="Proteomes" id="UP000299102"/>
    </source>
</evidence>
<gene>
    <name evidence="2" type="ORF">EVAR_86317_1</name>
</gene>
<protein>
    <submittedName>
        <fullName evidence="2">Uncharacterized protein</fullName>
    </submittedName>
</protein>
<sequence length="803" mass="90114">MNETTSNRPPPLSPLPHKIFHSSQEADNTVMAPVSCSMILDFLPNVSGESVGPMRSACLGPDERRPAGADRADTVPLHHDLVTHRFNADSLCAEDLVFLYQNVGAEVQQSASGTNDRRRERNQLVETVVYDGDSDVSYGSESISFEDLHDLLLVNDEQFEIFECGRSDENQLCHKFSELAIRLSNLSMSNGRQHSFKCPCRKKRLESIRSSPYFNSLRAVNRDEPIDYIRKECFDGNYYNIYMENVIKFVNHTLDQLKKISNGEYLSPKAKAKWCKADGRTSDLDADASTTVASLPVRIETEPRPSDQLSKWEESVHSEIDIRSLTKMLENKVVVEIPKMIYDSVRLFEKYKNALTSDPREQERATTMNSHLDFLFRCKRSGAATVINEFSSILLIQTNHSPNAPDAMELLQPISLEDSNKTTKTSRIIELSVESDQNENSPKGKTTSLENCDIASMSTSSSEIRNELIKSPMNSIEEIIKDYESNSSDGISVRDKTPRGVSYPSSEDDDTVPAEMFNLATPDFNMQPDYLKKTPLPIEGNPEKVNMHQTKTQLCNDVKNKSPDDSSIFLMAGKREKRFNENRQRRERSKALISEACGSAEDGEKEKKRAAPQASRSVTKLSVSNKSFYNSIYGNTKTYSGRNDEIKTYGGLKKVTKPLQLSKGQDFQNEIVDGFFENCNIRLNTDTAISEMTYVQMSKENSTDVSGKNLVSFSSTTSASVLSGNNMSDNLHILPPLSESPRENGINDKGEFHRLVIVIVVGSMRHTGSAGDASGHFDERRSIFLWKIIEIGYLESIMADYNS</sequence>
<reference evidence="2 3" key="1">
    <citation type="journal article" date="2019" name="Commun. Biol.">
        <title>The bagworm genome reveals a unique fibroin gene that provides high tensile strength.</title>
        <authorList>
            <person name="Kono N."/>
            <person name="Nakamura H."/>
            <person name="Ohtoshi R."/>
            <person name="Tomita M."/>
            <person name="Numata K."/>
            <person name="Arakawa K."/>
        </authorList>
    </citation>
    <scope>NUCLEOTIDE SEQUENCE [LARGE SCALE GENOMIC DNA]</scope>
</reference>